<feature type="compositionally biased region" description="Low complexity" evidence="1">
    <location>
        <begin position="470"/>
        <end position="480"/>
    </location>
</feature>
<organism evidence="2 3">
    <name type="scientific">Sparassis crispa</name>
    <dbReference type="NCBI Taxonomy" id="139825"/>
    <lineage>
        <taxon>Eukaryota</taxon>
        <taxon>Fungi</taxon>
        <taxon>Dikarya</taxon>
        <taxon>Basidiomycota</taxon>
        <taxon>Agaricomycotina</taxon>
        <taxon>Agaricomycetes</taxon>
        <taxon>Polyporales</taxon>
        <taxon>Sparassidaceae</taxon>
        <taxon>Sparassis</taxon>
    </lineage>
</organism>
<dbReference type="GeneID" id="38774180"/>
<evidence type="ECO:0000313" key="3">
    <source>
        <dbReference type="Proteomes" id="UP000287166"/>
    </source>
</evidence>
<dbReference type="InParanoid" id="A0A401G528"/>
<feature type="region of interest" description="Disordered" evidence="1">
    <location>
        <begin position="463"/>
        <end position="499"/>
    </location>
</feature>
<keyword evidence="3" id="KW-1185">Reference proteome</keyword>
<dbReference type="Proteomes" id="UP000287166">
    <property type="component" value="Unassembled WGS sequence"/>
</dbReference>
<dbReference type="RefSeq" id="XP_027608176.1">
    <property type="nucleotide sequence ID" value="XM_027752375.1"/>
</dbReference>
<accession>A0A401G528</accession>
<reference evidence="2 3" key="1">
    <citation type="journal article" date="2018" name="Sci. Rep.">
        <title>Genome sequence of the cauliflower mushroom Sparassis crispa (Hanabiratake) and its association with beneficial usage.</title>
        <authorList>
            <person name="Kiyama R."/>
            <person name="Furutani Y."/>
            <person name="Kawaguchi K."/>
            <person name="Nakanishi T."/>
        </authorList>
    </citation>
    <scope>NUCLEOTIDE SEQUENCE [LARGE SCALE GENOMIC DNA]</scope>
</reference>
<feature type="compositionally biased region" description="Polar residues" evidence="1">
    <location>
        <begin position="363"/>
        <end position="388"/>
    </location>
</feature>
<feature type="region of interest" description="Disordered" evidence="1">
    <location>
        <begin position="115"/>
        <end position="151"/>
    </location>
</feature>
<dbReference type="AlphaFoldDB" id="A0A401G528"/>
<proteinExistence type="predicted"/>
<feature type="compositionally biased region" description="Pro residues" evidence="1">
    <location>
        <begin position="481"/>
        <end position="492"/>
    </location>
</feature>
<gene>
    <name evidence="2" type="ORF">SCP_0101360</name>
</gene>
<protein>
    <submittedName>
        <fullName evidence="2">Uncharacterized protein</fullName>
    </submittedName>
</protein>
<feature type="region of interest" description="Disordered" evidence="1">
    <location>
        <begin position="360"/>
        <end position="388"/>
    </location>
</feature>
<evidence type="ECO:0000256" key="1">
    <source>
        <dbReference type="SAM" id="MobiDB-lite"/>
    </source>
</evidence>
<evidence type="ECO:0000313" key="2">
    <source>
        <dbReference type="EMBL" id="GBE77263.1"/>
    </source>
</evidence>
<name>A0A401G528_9APHY</name>
<feature type="region of interest" description="Disordered" evidence="1">
    <location>
        <begin position="512"/>
        <end position="590"/>
    </location>
</feature>
<feature type="compositionally biased region" description="Polar residues" evidence="1">
    <location>
        <begin position="173"/>
        <end position="191"/>
    </location>
</feature>
<feature type="region of interest" description="Disordered" evidence="1">
    <location>
        <begin position="173"/>
        <end position="194"/>
    </location>
</feature>
<comment type="caution">
    <text evidence="2">The sequence shown here is derived from an EMBL/GenBank/DDBJ whole genome shotgun (WGS) entry which is preliminary data.</text>
</comment>
<dbReference type="EMBL" id="BFAD01000001">
    <property type="protein sequence ID" value="GBE77263.1"/>
    <property type="molecule type" value="Genomic_DNA"/>
</dbReference>
<sequence length="590" mass="61491">MSMFMGALPIELIDYADDISLDDLAVILSVELSSASHTVPVPVDLVSSRVADSILSTTASTIVIPITLAAVPVGRTGKASAPDPLNALALSCTSSAATRSPASCGIRASIHAPDSKRAVNATAPSSAKELKKSKPHNPLAPAGSATKGAPSGAEVDFVEQYFGKLYGHGRSSGTSASIHAPSASQNRSYPSSLGHPIYTPSSISAITDDLHGMTAKMPAETKADFAAEASAPASAPADGEVAVVDVDIVTKKFSCFSLSDRPSIPGDCLFQRSICWSIHAPKSSIARDELPKTSSKEGKELTERFGETKLVHACKHTGTPGIAASIRLLSTTLGEQSTLEGLSAPSTYVLEHASFTVEKDQPASVSTNTSSEAATMRQTAGKPSTSTNTLIRTGGENFLLDIADAYLDQLYDSATRGISSSMHAPFNANRFSASGLGASIHAPVASTLSSPYSRELPSSIHAPARSALASTPVTTSVTVRPVPPSPQTPSPPSGRSSGCYKSATFLSSISADFKRRASPQRPCVPPSSGPVRGPLRPTKLNPQLSRPPVRRTNLPMKVKNSGKENRDGTVHNGQGMTRNETRVATRRVCA</sequence>